<proteinExistence type="predicted"/>
<dbReference type="Proteomes" id="UP000051530">
    <property type="component" value="Unassembled WGS sequence"/>
</dbReference>
<sequence length="160" mass="19456">MMKTKELERKELECLTFMKNKDYQAFKYLFNGFQSVYEQTKTKYTTQVKASYLMILFSEDWQEYLYYLQKLDYEDLSDKFIQFILKIEIILGEKNIDALKKERGKIKEFDDCLEKIILFAKDEQNKKYKMEQLVSEEIKENDPMTTIKQCLKFSKKFNKV</sequence>
<comment type="caution">
    <text evidence="1">The sequence shown here is derived from an EMBL/GenBank/DDBJ whole genome shotgun (WGS) entry which is preliminary data.</text>
</comment>
<name>A0A0R0M116_9MICR</name>
<protein>
    <submittedName>
        <fullName evidence="1">Uncharacterized protein</fullName>
    </submittedName>
</protein>
<dbReference type="EMBL" id="LGUB01000933">
    <property type="protein sequence ID" value="KRH92432.1"/>
    <property type="molecule type" value="Genomic_DNA"/>
</dbReference>
<dbReference type="OrthoDB" id="2188750at2759"/>
<evidence type="ECO:0000313" key="2">
    <source>
        <dbReference type="Proteomes" id="UP000051530"/>
    </source>
</evidence>
<accession>A0A0R0M116</accession>
<keyword evidence="2" id="KW-1185">Reference proteome</keyword>
<dbReference type="Gene3D" id="1.25.40.990">
    <property type="match status" value="1"/>
</dbReference>
<gene>
    <name evidence="1" type="ORF">M153_6105000649</name>
</gene>
<dbReference type="AlphaFoldDB" id="A0A0R0M116"/>
<dbReference type="VEuPathDB" id="MicrosporidiaDB:M153_6105000649"/>
<evidence type="ECO:0000313" key="1">
    <source>
        <dbReference type="EMBL" id="KRH92432.1"/>
    </source>
</evidence>
<organism evidence="1 2">
    <name type="scientific">Pseudoloma neurophilia</name>
    <dbReference type="NCBI Taxonomy" id="146866"/>
    <lineage>
        <taxon>Eukaryota</taxon>
        <taxon>Fungi</taxon>
        <taxon>Fungi incertae sedis</taxon>
        <taxon>Microsporidia</taxon>
        <taxon>Pseudoloma</taxon>
    </lineage>
</organism>
<reference evidence="1 2" key="1">
    <citation type="submission" date="2015-07" db="EMBL/GenBank/DDBJ databases">
        <title>The genome of Pseudoloma neurophilia, a relevant intracellular parasite of the zebrafish.</title>
        <authorList>
            <person name="Ndikumana S."/>
            <person name="Pelin A."/>
            <person name="Sanders J."/>
            <person name="Corradi N."/>
        </authorList>
    </citation>
    <scope>NUCLEOTIDE SEQUENCE [LARGE SCALE GENOMIC DNA]</scope>
    <source>
        <strain evidence="1 2">MK1</strain>
    </source>
</reference>